<organism evidence="3 4">
    <name type="scientific">Paragonimus skrjabini miyazakii</name>
    <dbReference type="NCBI Taxonomy" id="59628"/>
    <lineage>
        <taxon>Eukaryota</taxon>
        <taxon>Metazoa</taxon>
        <taxon>Spiralia</taxon>
        <taxon>Lophotrochozoa</taxon>
        <taxon>Platyhelminthes</taxon>
        <taxon>Trematoda</taxon>
        <taxon>Digenea</taxon>
        <taxon>Plagiorchiida</taxon>
        <taxon>Troglotremata</taxon>
        <taxon>Troglotrematidae</taxon>
        <taxon>Paragonimus</taxon>
    </lineage>
</organism>
<evidence type="ECO:0000256" key="1">
    <source>
        <dbReference type="SAM" id="MobiDB-lite"/>
    </source>
</evidence>
<name>A0A8S9YB21_9TREM</name>
<keyword evidence="4" id="KW-1185">Reference proteome</keyword>
<dbReference type="SUPFAM" id="SSF54236">
    <property type="entry name" value="Ubiquitin-like"/>
    <property type="match status" value="2"/>
</dbReference>
<sequence length="567" mass="62449">MPSIIVQYPSGHKMSVDIAANKPLIKALETACLQRSLDPSKHSFVYKRRPVDLSATFRFSGLVNNACVDLVPNENDSGTQDESTEIRVCFRLDMGQRFVWIGCSHSSLWSILNDLATAHPEIAKFIGSPDDSSSRDLPSVVYLQEQVIGAENLRTTTPADLGILRGSALLQLHRLSPGLSVTSSNSVTNNPDVQPIAMVSTPPSHHYPPSLTIDQPMSVCDEQNEPIQIHLNPLPSIDTASENQFVSPFSVFAERPSQSAFGQPEQPPNYQHRASEQPKTLGALLGISLDRSSSSDYTVQPSRVVNPFVDFKFPSETVGMDLRTNDSDGDLFSNESKVNRESVAFRLVRTHSNSSSGGAHTSDDIPDEFFNHTEEDIRNILRAYRSEWTNGQPLQTAAMRKSARDQMYRKYPRAIIQFHWSDGVVVQACFDPRERVSALYQFVKEIIQFPEIEFQLYTTPPKFVLKDKTVNLIDANLVPMAKVYFSGKSTKADDALLPELLSSAIAENVTAARAVVTTWMQGLAAAQASSSSSKLPSDAASANVGSRQETAKPSSPIVPPKWLKLGK</sequence>
<dbReference type="InterPro" id="IPR029071">
    <property type="entry name" value="Ubiquitin-like_domsf"/>
</dbReference>
<dbReference type="CDD" id="cd16105">
    <property type="entry name" value="Ubl_ASPSCR1_like"/>
    <property type="match status" value="1"/>
</dbReference>
<feature type="compositionally biased region" description="Polar residues" evidence="1">
    <location>
        <begin position="543"/>
        <end position="553"/>
    </location>
</feature>
<dbReference type="GO" id="GO:0042593">
    <property type="term" value="P:glucose homeostasis"/>
    <property type="evidence" value="ECO:0007669"/>
    <property type="project" value="TreeGrafter"/>
</dbReference>
<accession>A0A8S9YB21</accession>
<dbReference type="InterPro" id="IPR021569">
    <property type="entry name" value="TUG-UBL1"/>
</dbReference>
<dbReference type="GO" id="GO:0012506">
    <property type="term" value="C:vesicle membrane"/>
    <property type="evidence" value="ECO:0007669"/>
    <property type="project" value="TreeGrafter"/>
</dbReference>
<dbReference type="Proteomes" id="UP000822476">
    <property type="component" value="Unassembled WGS sequence"/>
</dbReference>
<dbReference type="AlphaFoldDB" id="A0A8S9YB21"/>
<dbReference type="PROSITE" id="PS50033">
    <property type="entry name" value="UBX"/>
    <property type="match status" value="1"/>
</dbReference>
<dbReference type="Pfam" id="PF11470">
    <property type="entry name" value="TUG-UBL1"/>
    <property type="match status" value="1"/>
</dbReference>
<dbReference type="EMBL" id="JTDE01022037">
    <property type="protein sequence ID" value="KAF7232148.1"/>
    <property type="molecule type" value="Genomic_DNA"/>
</dbReference>
<dbReference type="GO" id="GO:0005634">
    <property type="term" value="C:nucleus"/>
    <property type="evidence" value="ECO:0007669"/>
    <property type="project" value="TreeGrafter"/>
</dbReference>
<dbReference type="GO" id="GO:0006886">
    <property type="term" value="P:intracellular protein transport"/>
    <property type="evidence" value="ECO:0007669"/>
    <property type="project" value="TreeGrafter"/>
</dbReference>
<dbReference type="PANTHER" id="PTHR46467:SF1">
    <property type="entry name" value="TETHER CONTAINING UBX DOMAIN FOR GLUT4"/>
    <property type="match status" value="1"/>
</dbReference>
<comment type="caution">
    <text evidence="3">The sequence shown here is derived from an EMBL/GenBank/DDBJ whole genome shotgun (WGS) entry which is preliminary data.</text>
</comment>
<dbReference type="CDD" id="cd16118">
    <property type="entry name" value="UBX2_UBXN9"/>
    <property type="match status" value="1"/>
</dbReference>
<gene>
    <name evidence="3" type="ORF">EG68_07383</name>
</gene>
<dbReference type="Gene3D" id="3.10.20.90">
    <property type="entry name" value="Phosphatidylinositol 3-kinase Catalytic Subunit, Chain A, domain 1"/>
    <property type="match status" value="2"/>
</dbReference>
<dbReference type="GO" id="GO:0005737">
    <property type="term" value="C:cytoplasm"/>
    <property type="evidence" value="ECO:0007669"/>
    <property type="project" value="TreeGrafter"/>
</dbReference>
<dbReference type="PANTHER" id="PTHR46467">
    <property type="entry name" value="TETHER CONTAINING UBX DOMAIN FOR GLUT4"/>
    <property type="match status" value="1"/>
</dbReference>
<protein>
    <recommendedName>
        <fullName evidence="2">UBX domain-containing protein</fullName>
    </recommendedName>
</protein>
<proteinExistence type="predicted"/>
<reference evidence="3" key="1">
    <citation type="submission" date="2019-07" db="EMBL/GenBank/DDBJ databases">
        <title>Annotation for the trematode Paragonimus miyazaki's.</title>
        <authorList>
            <person name="Choi Y.-J."/>
        </authorList>
    </citation>
    <scope>NUCLEOTIDE SEQUENCE</scope>
    <source>
        <strain evidence="3">Japan</strain>
    </source>
</reference>
<feature type="compositionally biased region" description="Low complexity" evidence="1">
    <location>
        <begin position="528"/>
        <end position="542"/>
    </location>
</feature>
<evidence type="ECO:0000259" key="2">
    <source>
        <dbReference type="PROSITE" id="PS50033"/>
    </source>
</evidence>
<dbReference type="InterPro" id="IPR001012">
    <property type="entry name" value="UBX_dom"/>
</dbReference>
<evidence type="ECO:0000313" key="3">
    <source>
        <dbReference type="EMBL" id="KAF7232148.1"/>
    </source>
</evidence>
<dbReference type="OrthoDB" id="440781at2759"/>
<feature type="domain" description="UBX" evidence="2">
    <location>
        <begin position="409"/>
        <end position="485"/>
    </location>
</feature>
<feature type="region of interest" description="Disordered" evidence="1">
    <location>
        <begin position="528"/>
        <end position="567"/>
    </location>
</feature>
<feature type="region of interest" description="Disordered" evidence="1">
    <location>
        <begin position="257"/>
        <end position="276"/>
    </location>
</feature>
<evidence type="ECO:0000313" key="4">
    <source>
        <dbReference type="Proteomes" id="UP000822476"/>
    </source>
</evidence>
<dbReference type="Pfam" id="PF00789">
    <property type="entry name" value="UBX"/>
    <property type="match status" value="1"/>
</dbReference>